<protein>
    <submittedName>
        <fullName evidence="3">Uncharacterized protein</fullName>
    </submittedName>
</protein>
<dbReference type="InterPro" id="IPR007040">
    <property type="entry name" value="Ribosome_modulation_factor"/>
</dbReference>
<dbReference type="RefSeq" id="WP_190061293.1">
    <property type="nucleotide sequence ID" value="NZ_BMWH01000101.1"/>
</dbReference>
<evidence type="ECO:0000313" key="4">
    <source>
        <dbReference type="Proteomes" id="UP000623010"/>
    </source>
</evidence>
<evidence type="ECO:0000256" key="2">
    <source>
        <dbReference type="ARBA" id="ARBA00022845"/>
    </source>
</evidence>
<dbReference type="Proteomes" id="UP000623010">
    <property type="component" value="Unassembled WGS sequence"/>
</dbReference>
<comment type="caution">
    <text evidence="3">The sequence shown here is derived from an EMBL/GenBank/DDBJ whole genome shotgun (WGS) entry which is preliminary data.</text>
</comment>
<name>A0A918S441_9ACTN</name>
<keyword evidence="1" id="KW-0963">Cytoplasm</keyword>
<dbReference type="Gene3D" id="1.10.10.620">
    <property type="entry name" value="ribosome modulation factor like domain"/>
    <property type="match status" value="1"/>
</dbReference>
<dbReference type="InterPro" id="IPR023200">
    <property type="entry name" value="RMF_sf"/>
</dbReference>
<dbReference type="GO" id="GO:0006417">
    <property type="term" value="P:regulation of translation"/>
    <property type="evidence" value="ECO:0007669"/>
    <property type="project" value="UniProtKB-KW"/>
</dbReference>
<proteinExistence type="predicted"/>
<evidence type="ECO:0000256" key="1">
    <source>
        <dbReference type="ARBA" id="ARBA00022490"/>
    </source>
</evidence>
<organism evidence="3 4">
    <name type="scientific">Streptomyces echinoruber</name>
    <dbReference type="NCBI Taxonomy" id="68898"/>
    <lineage>
        <taxon>Bacteria</taxon>
        <taxon>Bacillati</taxon>
        <taxon>Actinomycetota</taxon>
        <taxon>Actinomycetes</taxon>
        <taxon>Kitasatosporales</taxon>
        <taxon>Streptomycetaceae</taxon>
        <taxon>Streptomyces</taxon>
    </lineage>
</organism>
<reference evidence="3" key="1">
    <citation type="journal article" date="2014" name="Int. J. Syst. Evol. Microbiol.">
        <title>Complete genome sequence of Corynebacterium casei LMG S-19264T (=DSM 44701T), isolated from a smear-ripened cheese.</title>
        <authorList>
            <consortium name="US DOE Joint Genome Institute (JGI-PGF)"/>
            <person name="Walter F."/>
            <person name="Albersmeier A."/>
            <person name="Kalinowski J."/>
            <person name="Ruckert C."/>
        </authorList>
    </citation>
    <scope>NUCLEOTIDE SEQUENCE</scope>
    <source>
        <strain evidence="3">JCM 5016</strain>
    </source>
</reference>
<keyword evidence="4" id="KW-1185">Reference proteome</keyword>
<dbReference type="EMBL" id="BMWH01000101">
    <property type="protein sequence ID" value="GHA20448.1"/>
    <property type="molecule type" value="Genomic_DNA"/>
</dbReference>
<accession>A0A918S441</accession>
<reference evidence="3" key="2">
    <citation type="submission" date="2020-09" db="EMBL/GenBank/DDBJ databases">
        <authorList>
            <person name="Sun Q."/>
            <person name="Ohkuma M."/>
        </authorList>
    </citation>
    <scope>NUCLEOTIDE SEQUENCE</scope>
    <source>
        <strain evidence="3">JCM 5016</strain>
    </source>
</reference>
<evidence type="ECO:0000313" key="3">
    <source>
        <dbReference type="EMBL" id="GHA20448.1"/>
    </source>
</evidence>
<dbReference type="AlphaFoldDB" id="A0A918S441"/>
<dbReference type="NCBIfam" id="NF041886">
    <property type="entry name" value="Rmf_CrpP_fam"/>
    <property type="match status" value="1"/>
</dbReference>
<sequence>MARRAEITAAVLAGREAGSRGDPVTACPYPATDLRRRAWVSGYAQTRTVAQALAEHGGPDVDQDVAD</sequence>
<dbReference type="Pfam" id="PF04957">
    <property type="entry name" value="RMF"/>
    <property type="match status" value="1"/>
</dbReference>
<dbReference type="NCBIfam" id="NF041887">
    <property type="entry name" value="Rmf_like_phage"/>
    <property type="match status" value="1"/>
</dbReference>
<gene>
    <name evidence="3" type="ORF">GCM10010389_66680</name>
</gene>
<keyword evidence="2" id="KW-0810">Translation regulation</keyword>